<evidence type="ECO:0000259" key="9">
    <source>
        <dbReference type="PROSITE" id="PS50928"/>
    </source>
</evidence>
<evidence type="ECO:0000256" key="3">
    <source>
        <dbReference type="ARBA" id="ARBA00022448"/>
    </source>
</evidence>
<comment type="subcellular location">
    <subcellularLocation>
        <location evidence="1 8">Cell membrane</location>
        <topology evidence="1 8">Multi-pass membrane protein</topology>
    </subcellularLocation>
</comment>
<dbReference type="AlphaFoldDB" id="A0LUE4"/>
<accession>A0LUE4</accession>
<dbReference type="GO" id="GO:0005886">
    <property type="term" value="C:plasma membrane"/>
    <property type="evidence" value="ECO:0007669"/>
    <property type="project" value="UniProtKB-SubCell"/>
</dbReference>
<dbReference type="KEGG" id="ace:Acel_1282"/>
<proteinExistence type="inferred from homology"/>
<keyword evidence="6 8" id="KW-1133">Transmembrane helix</keyword>
<feature type="transmembrane region" description="Helical" evidence="8">
    <location>
        <begin position="196"/>
        <end position="218"/>
    </location>
</feature>
<dbReference type="SUPFAM" id="SSF161098">
    <property type="entry name" value="MetI-like"/>
    <property type="match status" value="1"/>
</dbReference>
<evidence type="ECO:0000313" key="10">
    <source>
        <dbReference type="EMBL" id="ABK53054.1"/>
    </source>
</evidence>
<dbReference type="GO" id="GO:0055085">
    <property type="term" value="P:transmembrane transport"/>
    <property type="evidence" value="ECO:0007669"/>
    <property type="project" value="InterPro"/>
</dbReference>
<dbReference type="RefSeq" id="WP_011720117.1">
    <property type="nucleotide sequence ID" value="NC_008578.1"/>
</dbReference>
<gene>
    <name evidence="10" type="ordered locus">Acel_1282</name>
</gene>
<dbReference type="OrthoDB" id="9808619at2"/>
<reference evidence="10 11" key="1">
    <citation type="journal article" date="2009" name="Genome Res.">
        <title>Complete genome of the cellulolytic thermophile Acidothermus cellulolyticus 11B provides insights into its ecophysiological and evolutionary adaptations.</title>
        <authorList>
            <person name="Barabote R.D."/>
            <person name="Xie G."/>
            <person name="Leu D.H."/>
            <person name="Normand P."/>
            <person name="Necsulea A."/>
            <person name="Daubin V."/>
            <person name="Medigue C."/>
            <person name="Adney W.S."/>
            <person name="Xu X.C."/>
            <person name="Lapidus A."/>
            <person name="Parales R.E."/>
            <person name="Detter C."/>
            <person name="Pujic P."/>
            <person name="Bruce D."/>
            <person name="Lavire C."/>
            <person name="Challacombe J.F."/>
            <person name="Brettin T.S."/>
            <person name="Berry A.M."/>
        </authorList>
    </citation>
    <scope>NUCLEOTIDE SEQUENCE [LARGE SCALE GENOMIC DNA]</scope>
    <source>
        <strain evidence="11">ATCC 43068 / DSM 8971 / 11B</strain>
    </source>
</reference>
<feature type="transmembrane region" description="Helical" evidence="8">
    <location>
        <begin position="12"/>
        <end position="32"/>
    </location>
</feature>
<evidence type="ECO:0000256" key="8">
    <source>
        <dbReference type="RuleBase" id="RU363032"/>
    </source>
</evidence>
<feature type="transmembrane region" description="Helical" evidence="8">
    <location>
        <begin position="255"/>
        <end position="274"/>
    </location>
</feature>
<evidence type="ECO:0000313" key="11">
    <source>
        <dbReference type="Proteomes" id="UP000008221"/>
    </source>
</evidence>
<name>A0LUE4_ACIC1</name>
<evidence type="ECO:0000256" key="7">
    <source>
        <dbReference type="ARBA" id="ARBA00023136"/>
    </source>
</evidence>
<sequence length="288" mass="31743">MATAWRRRSAAYLLVLPVVLWLAVFFVVPFFVRFSLSLQTGDLVSGFRQTFHWSVYPNLLSAYHDQLVRSVWYAGAATIATILLGYPAAYWIAFYGGRRKSTYLFLLLLPFFVTFVLRTVAWQFLLGDNGLLLGPLHDHHVVSAGFHVLATSWAVIGGLAYNYLPFTVLPIYVALERIDRRLIEAAADLYAARTATFLRIVLPLSIPGVFAAVLLTFVPATTDYVEAAILGGPGQTMIGNIIQTLYLTNADYPGASALSVVVTGALLVFVLLYARVLGTRDVFRVTAA</sequence>
<dbReference type="PROSITE" id="PS50928">
    <property type="entry name" value="ABC_TM1"/>
    <property type="match status" value="1"/>
</dbReference>
<dbReference type="CDD" id="cd06261">
    <property type="entry name" value="TM_PBP2"/>
    <property type="match status" value="1"/>
</dbReference>
<dbReference type="HOGENOM" id="CLU_016047_18_3_11"/>
<feature type="transmembrane region" description="Helical" evidence="8">
    <location>
        <begin position="145"/>
        <end position="175"/>
    </location>
</feature>
<evidence type="ECO:0000256" key="1">
    <source>
        <dbReference type="ARBA" id="ARBA00004651"/>
    </source>
</evidence>
<evidence type="ECO:0000256" key="2">
    <source>
        <dbReference type="ARBA" id="ARBA00007069"/>
    </source>
</evidence>
<feature type="transmembrane region" description="Helical" evidence="8">
    <location>
        <begin position="71"/>
        <end position="92"/>
    </location>
</feature>
<dbReference type="InterPro" id="IPR000515">
    <property type="entry name" value="MetI-like"/>
</dbReference>
<keyword evidence="3 8" id="KW-0813">Transport</keyword>
<dbReference type="Gene3D" id="1.10.3720.10">
    <property type="entry name" value="MetI-like"/>
    <property type="match status" value="1"/>
</dbReference>
<dbReference type="InterPro" id="IPR035906">
    <property type="entry name" value="MetI-like_sf"/>
</dbReference>
<dbReference type="EMBL" id="CP000481">
    <property type="protein sequence ID" value="ABK53054.1"/>
    <property type="molecule type" value="Genomic_DNA"/>
</dbReference>
<evidence type="ECO:0000256" key="5">
    <source>
        <dbReference type="ARBA" id="ARBA00022692"/>
    </source>
</evidence>
<feature type="domain" description="ABC transmembrane type-1" evidence="9">
    <location>
        <begin position="67"/>
        <end position="273"/>
    </location>
</feature>
<feature type="transmembrane region" description="Helical" evidence="8">
    <location>
        <begin position="104"/>
        <end position="125"/>
    </location>
</feature>
<evidence type="ECO:0000256" key="4">
    <source>
        <dbReference type="ARBA" id="ARBA00022475"/>
    </source>
</evidence>
<keyword evidence="7 8" id="KW-0472">Membrane</keyword>
<dbReference type="STRING" id="351607.Acel_1282"/>
<keyword evidence="5 8" id="KW-0812">Transmembrane</keyword>
<dbReference type="InParanoid" id="A0LUE4"/>
<dbReference type="PANTHER" id="PTHR42929:SF1">
    <property type="entry name" value="INNER MEMBRANE ABC TRANSPORTER PERMEASE PROTEIN YDCU-RELATED"/>
    <property type="match status" value="1"/>
</dbReference>
<dbReference type="Pfam" id="PF00528">
    <property type="entry name" value="BPD_transp_1"/>
    <property type="match status" value="1"/>
</dbReference>
<protein>
    <submittedName>
        <fullName evidence="10">Binding-protein-dependent transport systems inner membrane component</fullName>
    </submittedName>
</protein>
<dbReference type="Proteomes" id="UP000008221">
    <property type="component" value="Chromosome"/>
</dbReference>
<keyword evidence="11" id="KW-1185">Reference proteome</keyword>
<dbReference type="PANTHER" id="PTHR42929">
    <property type="entry name" value="INNER MEMBRANE ABC TRANSPORTER PERMEASE PROTEIN YDCU-RELATED-RELATED"/>
    <property type="match status" value="1"/>
</dbReference>
<comment type="similarity">
    <text evidence="2">Belongs to the binding-protein-dependent transport system permease family. CysTW subfamily.</text>
</comment>
<evidence type="ECO:0000256" key="6">
    <source>
        <dbReference type="ARBA" id="ARBA00022989"/>
    </source>
</evidence>
<organism evidence="10 11">
    <name type="scientific">Acidothermus cellulolyticus (strain ATCC 43068 / DSM 8971 / 11B)</name>
    <dbReference type="NCBI Taxonomy" id="351607"/>
    <lineage>
        <taxon>Bacteria</taxon>
        <taxon>Bacillati</taxon>
        <taxon>Actinomycetota</taxon>
        <taxon>Actinomycetes</taxon>
        <taxon>Acidothermales</taxon>
        <taxon>Acidothermaceae</taxon>
        <taxon>Acidothermus</taxon>
    </lineage>
</organism>
<keyword evidence="4" id="KW-1003">Cell membrane</keyword>
<dbReference type="eggNOG" id="COG1176">
    <property type="taxonomic scope" value="Bacteria"/>
</dbReference>